<evidence type="ECO:0000256" key="2">
    <source>
        <dbReference type="ARBA" id="ARBA00023125"/>
    </source>
</evidence>
<evidence type="ECO:0000313" key="5">
    <source>
        <dbReference type="EMBL" id="GAA2113959.1"/>
    </source>
</evidence>
<name>A0ABP5JEW1_9ACTN</name>
<dbReference type="SUPFAM" id="SSF46689">
    <property type="entry name" value="Homeodomain-like"/>
    <property type="match status" value="2"/>
</dbReference>
<reference evidence="6" key="1">
    <citation type="journal article" date="2019" name="Int. J. Syst. Evol. Microbiol.">
        <title>The Global Catalogue of Microorganisms (GCM) 10K type strain sequencing project: providing services to taxonomists for standard genome sequencing and annotation.</title>
        <authorList>
            <consortium name="The Broad Institute Genomics Platform"/>
            <consortium name="The Broad Institute Genome Sequencing Center for Infectious Disease"/>
            <person name="Wu L."/>
            <person name="Ma J."/>
        </authorList>
    </citation>
    <scope>NUCLEOTIDE SEQUENCE [LARGE SCALE GENOMIC DNA]</scope>
    <source>
        <strain evidence="6">JCM 15481</strain>
    </source>
</reference>
<dbReference type="InterPro" id="IPR032783">
    <property type="entry name" value="AraC_lig"/>
</dbReference>
<organism evidence="5 6">
    <name type="scientific">Streptomyces synnematoformans</name>
    <dbReference type="NCBI Taxonomy" id="415721"/>
    <lineage>
        <taxon>Bacteria</taxon>
        <taxon>Bacillati</taxon>
        <taxon>Actinomycetota</taxon>
        <taxon>Actinomycetes</taxon>
        <taxon>Kitasatosporales</taxon>
        <taxon>Streptomycetaceae</taxon>
        <taxon>Streptomyces</taxon>
    </lineage>
</organism>
<evidence type="ECO:0000259" key="4">
    <source>
        <dbReference type="PROSITE" id="PS01124"/>
    </source>
</evidence>
<keyword evidence="1" id="KW-0805">Transcription regulation</keyword>
<dbReference type="PROSITE" id="PS00041">
    <property type="entry name" value="HTH_ARAC_FAMILY_1"/>
    <property type="match status" value="1"/>
</dbReference>
<keyword evidence="3" id="KW-0804">Transcription</keyword>
<keyword evidence="2" id="KW-0238">DNA-binding</keyword>
<dbReference type="EMBL" id="BAAAPF010000021">
    <property type="protein sequence ID" value="GAA2113959.1"/>
    <property type="molecule type" value="Genomic_DNA"/>
</dbReference>
<proteinExistence type="predicted"/>
<evidence type="ECO:0000256" key="1">
    <source>
        <dbReference type="ARBA" id="ARBA00023015"/>
    </source>
</evidence>
<dbReference type="InterPro" id="IPR050204">
    <property type="entry name" value="AraC_XylS_family_regulators"/>
</dbReference>
<dbReference type="PANTHER" id="PTHR46796">
    <property type="entry name" value="HTH-TYPE TRANSCRIPTIONAL ACTIVATOR RHAS-RELATED"/>
    <property type="match status" value="1"/>
</dbReference>
<keyword evidence="6" id="KW-1185">Reference proteome</keyword>
<dbReference type="SMART" id="SM00342">
    <property type="entry name" value="HTH_ARAC"/>
    <property type="match status" value="1"/>
</dbReference>
<protein>
    <submittedName>
        <fullName evidence="5">AraC family transcriptional regulator</fullName>
    </submittedName>
</protein>
<dbReference type="InterPro" id="IPR018060">
    <property type="entry name" value="HTH_AraC"/>
</dbReference>
<sequence length="295" mass="32111">MMRAILDPPWSVRIVDRAPLCVVALASGTAWVTYEDAEPVRMDEGEIAIMRGPDPYVFSDDPATEPQALIHPGGRCETPDGRSLAEDMDLGVRTWGRSGDGAAKMLIGSYEHTGEIGARLLDALPRLVVLRRDTWDCPLLPLLEEEIVRDDPAQEVVLDRLLDLLTVAALRAWFARPEAQAPGWYRAQGDPVVGRALKLLHNNPAHPWTVAELAVRAGVSRAALARRFAELVGEPPMTYLTGWRLALAADLLREPDATVGAVARRVGYGSPFALSAAFKRVHGVSPQEHRLAAAG</sequence>
<dbReference type="InterPro" id="IPR018062">
    <property type="entry name" value="HTH_AraC-typ_CS"/>
</dbReference>
<accession>A0ABP5JEW1</accession>
<gene>
    <name evidence="5" type="ORF">GCM10009802_12980</name>
</gene>
<dbReference type="Pfam" id="PF12833">
    <property type="entry name" value="HTH_18"/>
    <property type="match status" value="1"/>
</dbReference>
<dbReference type="PANTHER" id="PTHR46796:SF13">
    <property type="entry name" value="HTH-TYPE TRANSCRIPTIONAL ACTIVATOR RHAS"/>
    <property type="match status" value="1"/>
</dbReference>
<dbReference type="InterPro" id="IPR009057">
    <property type="entry name" value="Homeodomain-like_sf"/>
</dbReference>
<evidence type="ECO:0000313" key="6">
    <source>
        <dbReference type="Proteomes" id="UP001500443"/>
    </source>
</evidence>
<feature type="domain" description="HTH araC/xylS-type" evidence="4">
    <location>
        <begin position="194"/>
        <end position="292"/>
    </location>
</feature>
<comment type="caution">
    <text evidence="5">The sequence shown here is derived from an EMBL/GenBank/DDBJ whole genome shotgun (WGS) entry which is preliminary data.</text>
</comment>
<dbReference type="Proteomes" id="UP001500443">
    <property type="component" value="Unassembled WGS sequence"/>
</dbReference>
<dbReference type="PROSITE" id="PS01124">
    <property type="entry name" value="HTH_ARAC_FAMILY_2"/>
    <property type="match status" value="1"/>
</dbReference>
<dbReference type="Gene3D" id="1.10.10.60">
    <property type="entry name" value="Homeodomain-like"/>
    <property type="match status" value="2"/>
</dbReference>
<evidence type="ECO:0000256" key="3">
    <source>
        <dbReference type="ARBA" id="ARBA00023163"/>
    </source>
</evidence>
<dbReference type="Pfam" id="PF12852">
    <property type="entry name" value="Cupin_6"/>
    <property type="match status" value="1"/>
</dbReference>